<dbReference type="HOGENOM" id="CLU_1152639_0_0_1"/>
<evidence type="ECO:0000313" key="3">
    <source>
        <dbReference type="Proteomes" id="UP000008281"/>
    </source>
</evidence>
<reference evidence="2" key="1">
    <citation type="submission" date="2007-07" db="EMBL/GenBank/DDBJ databases">
        <title>PCAP assembly of the Caenorhabditis remanei genome.</title>
        <authorList>
            <consortium name="The Caenorhabditis remanei Sequencing Consortium"/>
            <person name="Wilson R.K."/>
        </authorList>
    </citation>
    <scope>NUCLEOTIDE SEQUENCE [LARGE SCALE GENOMIC DNA]</scope>
    <source>
        <strain evidence="2">PB4641</strain>
    </source>
</reference>
<dbReference type="EMBL" id="DS268451">
    <property type="protein sequence ID" value="EFP03944.1"/>
    <property type="molecule type" value="Genomic_DNA"/>
</dbReference>
<sequence>MVNHSPVLFFLFSLFFYSHFNGAFDDAEHSPIGIQDRAKLLTGTDQCVLKYLDELKYEKKFSIIPHLIKRCALLEYFALEEFGNRLNGSSIFTFFPLFQHSHLRKCNSFLFFGTSSYEMPAELEIVKNVDFEMLGCKYLIMDKRKNLHRLNNYVQVPELTEMQLNDVLLQYKDDKDYVSINSELLQFFETFQVIEHLYISEMKDIEQFIDKLLRFRKIYSLTVCQITIRLPKTVTEETLWKFTEDILRDENYILLNVSRMDNYTEFYFFANNEYQCMMRYV</sequence>
<accession>E3MKB4</accession>
<dbReference type="OMA" id="CNSFLFF"/>
<dbReference type="eggNOG" id="ENOG502TI31">
    <property type="taxonomic scope" value="Eukaryota"/>
</dbReference>
<organism evidence="3">
    <name type="scientific">Caenorhabditis remanei</name>
    <name type="common">Caenorhabditis vulgaris</name>
    <dbReference type="NCBI Taxonomy" id="31234"/>
    <lineage>
        <taxon>Eukaryota</taxon>
        <taxon>Metazoa</taxon>
        <taxon>Ecdysozoa</taxon>
        <taxon>Nematoda</taxon>
        <taxon>Chromadorea</taxon>
        <taxon>Rhabditida</taxon>
        <taxon>Rhabditina</taxon>
        <taxon>Rhabditomorpha</taxon>
        <taxon>Rhabditoidea</taxon>
        <taxon>Rhabditidae</taxon>
        <taxon>Peloderinae</taxon>
        <taxon>Caenorhabditis</taxon>
    </lineage>
</organism>
<name>E3MKB4_CAERE</name>
<feature type="chain" id="PRO_5003175115" description="DUF38 domain-containing protein" evidence="1">
    <location>
        <begin position="23"/>
        <end position="281"/>
    </location>
</feature>
<protein>
    <recommendedName>
        <fullName evidence="4">DUF38 domain-containing protein</fullName>
    </recommendedName>
</protein>
<evidence type="ECO:0008006" key="4">
    <source>
        <dbReference type="Google" id="ProtNLM"/>
    </source>
</evidence>
<dbReference type="STRING" id="31234.E3MKB4"/>
<dbReference type="AlphaFoldDB" id="E3MKB4"/>
<dbReference type="OrthoDB" id="10262362at2759"/>
<dbReference type="Proteomes" id="UP000008281">
    <property type="component" value="Unassembled WGS sequence"/>
</dbReference>
<evidence type="ECO:0000313" key="2">
    <source>
        <dbReference type="EMBL" id="EFP03944.1"/>
    </source>
</evidence>
<feature type="signal peptide" evidence="1">
    <location>
        <begin position="1"/>
        <end position="22"/>
    </location>
</feature>
<keyword evidence="1" id="KW-0732">Signal</keyword>
<evidence type="ECO:0000256" key="1">
    <source>
        <dbReference type="SAM" id="SignalP"/>
    </source>
</evidence>
<dbReference type="FunCoup" id="E3MKB4">
    <property type="interactions" value="413"/>
</dbReference>
<gene>
    <name evidence="2" type="ORF">CRE_28824</name>
</gene>
<keyword evidence="3" id="KW-1185">Reference proteome</keyword>
<proteinExistence type="predicted"/>
<dbReference type="InParanoid" id="E3MKB4"/>